<keyword evidence="2" id="KW-1185">Reference proteome</keyword>
<reference evidence="1" key="1">
    <citation type="submission" date="2022-10" db="EMBL/GenBank/DDBJ databases">
        <title>The complete genomes of actinobacterial strains from the NBC collection.</title>
        <authorList>
            <person name="Joergensen T.S."/>
            <person name="Alvarez Arevalo M."/>
            <person name="Sterndorff E.B."/>
            <person name="Faurdal D."/>
            <person name="Vuksanovic O."/>
            <person name="Mourched A.-S."/>
            <person name="Charusanti P."/>
            <person name="Shaw S."/>
            <person name="Blin K."/>
            <person name="Weber T."/>
        </authorList>
    </citation>
    <scope>NUCLEOTIDE SEQUENCE</scope>
    <source>
        <strain evidence="1">NBC_00222</strain>
    </source>
</reference>
<proteinExistence type="predicted"/>
<dbReference type="RefSeq" id="WP_328958224.1">
    <property type="nucleotide sequence ID" value="NZ_CP108110.1"/>
</dbReference>
<name>A0ABZ1U914_9ACTN</name>
<evidence type="ECO:0000313" key="2">
    <source>
        <dbReference type="Proteomes" id="UP001432222"/>
    </source>
</evidence>
<accession>A0ABZ1U914</accession>
<dbReference type="Proteomes" id="UP001432222">
    <property type="component" value="Chromosome"/>
</dbReference>
<gene>
    <name evidence="1" type="ORF">OHA16_34635</name>
</gene>
<dbReference type="EMBL" id="CP108110">
    <property type="protein sequence ID" value="WUQ87667.1"/>
    <property type="molecule type" value="Genomic_DNA"/>
</dbReference>
<evidence type="ECO:0000313" key="1">
    <source>
        <dbReference type="EMBL" id="WUQ87667.1"/>
    </source>
</evidence>
<protein>
    <submittedName>
        <fullName evidence="1">Uncharacterized protein</fullName>
    </submittedName>
</protein>
<sequence length="255" mass="27373">MLTTVNSLVARLHELLVGHLTNGGADVVAGLHDIVARATTLGPDGAWLAAAAHADLSDLAVAHGQVDLGLRHLDAAVDGGYNDCVALHVPTVRPLHQDPRFRAAYGRMRVTQADLDEFFWLHREMQIAVSDARTATVDNMGRLDTGVSLLPQAPLPTREPNTPGVLITRIHLAAIQGALQQAAVKAEFQRSSGNTALDLIDGTWDPTRARYDAWHADDVDTRRHHAAQSRAFTERPGASTALAPCPPLGSIHYPA</sequence>
<organism evidence="1 2">
    <name type="scientific">Kitasatospora purpeofusca</name>
    <dbReference type="NCBI Taxonomy" id="67352"/>
    <lineage>
        <taxon>Bacteria</taxon>
        <taxon>Bacillati</taxon>
        <taxon>Actinomycetota</taxon>
        <taxon>Actinomycetes</taxon>
        <taxon>Kitasatosporales</taxon>
        <taxon>Streptomycetaceae</taxon>
        <taxon>Kitasatospora</taxon>
    </lineage>
</organism>